<sequence length="394" mass="42057">MSSTKIPLVIWVMAVAAGLGAANLHYSQPLLPSIASSLHVSLADVGWLPALTQLGFALGIFFLLPLSDLLERRRLIVSLLLLASAALLIQGYAATPAWLLAGGFLLGLWGVVPQLLTPFAALLAPAGRAGQASGLVLSGVLSGVLLSKVLAGWVASASGWRTLYFVASIVMLLLAAYLRWVLPQSRHHERQSYRKLLKSSINMTRQLPALRRHTLKGAITFALFMAFWATYAIWLQQQFGYGPNIAGLFGLAGMAGAGAASLAGRAIDRGQFRHTQLLSGALMLSGFILLFAAEKSLVFMVIGLLLLDGGAGLSHSANQNAAFTLDLAARGRINSIYMCGYFVGGSLGTLLATRLFLLWGWYAVCSFGVVLALIMIATEWLRPHSKTPSAIISR</sequence>
<evidence type="ECO:0000259" key="5">
    <source>
        <dbReference type="PROSITE" id="PS50850"/>
    </source>
</evidence>
<feature type="transmembrane region" description="Helical" evidence="4">
    <location>
        <begin position="75"/>
        <end position="93"/>
    </location>
</feature>
<dbReference type="PANTHER" id="PTHR42910:SF1">
    <property type="entry name" value="MAJOR FACILITATOR SUPERFAMILY (MFS) PROFILE DOMAIN-CONTAINING PROTEIN"/>
    <property type="match status" value="1"/>
</dbReference>
<name>A0ABX0RZN0_9GAMM</name>
<keyword evidence="2 4" id="KW-1133">Transmembrane helix</keyword>
<gene>
    <name evidence="6" type="ORF">F3J37_21550</name>
</gene>
<feature type="transmembrane region" description="Helical" evidence="4">
    <location>
        <begin position="359"/>
        <end position="381"/>
    </location>
</feature>
<protein>
    <submittedName>
        <fullName evidence="6">MFS transporter</fullName>
    </submittedName>
</protein>
<feature type="transmembrane region" description="Helical" evidence="4">
    <location>
        <begin position="275"/>
        <end position="291"/>
    </location>
</feature>
<dbReference type="CDD" id="cd17324">
    <property type="entry name" value="MFS_NepI_like"/>
    <property type="match status" value="1"/>
</dbReference>
<dbReference type="PROSITE" id="PS50850">
    <property type="entry name" value="MFS"/>
    <property type="match status" value="1"/>
</dbReference>
<dbReference type="EMBL" id="VWXC01000019">
    <property type="protein sequence ID" value="NIG21264.1"/>
    <property type="molecule type" value="Genomic_DNA"/>
</dbReference>
<feature type="transmembrane region" description="Helical" evidence="4">
    <location>
        <begin position="135"/>
        <end position="156"/>
    </location>
</feature>
<feature type="transmembrane region" description="Helical" evidence="4">
    <location>
        <begin position="241"/>
        <end position="263"/>
    </location>
</feature>
<dbReference type="Proteomes" id="UP001515780">
    <property type="component" value="Unassembled WGS sequence"/>
</dbReference>
<comment type="caution">
    <text evidence="6">The sequence shown here is derived from an EMBL/GenBank/DDBJ whole genome shotgun (WGS) entry which is preliminary data.</text>
</comment>
<dbReference type="InterPro" id="IPR011701">
    <property type="entry name" value="MFS"/>
</dbReference>
<feature type="transmembrane region" description="Helical" evidence="4">
    <location>
        <begin position="99"/>
        <end position="123"/>
    </location>
</feature>
<organism evidence="6 7">
    <name type="scientific">Candidatus Pantoea communis</name>
    <dbReference type="NCBI Taxonomy" id="2608354"/>
    <lineage>
        <taxon>Bacteria</taxon>
        <taxon>Pseudomonadati</taxon>
        <taxon>Pseudomonadota</taxon>
        <taxon>Gammaproteobacteria</taxon>
        <taxon>Enterobacterales</taxon>
        <taxon>Erwiniaceae</taxon>
        <taxon>Pantoea</taxon>
    </lineage>
</organism>
<keyword evidence="7" id="KW-1185">Reference proteome</keyword>
<evidence type="ECO:0000256" key="4">
    <source>
        <dbReference type="SAM" id="Phobius"/>
    </source>
</evidence>
<accession>A0ABX0RZN0</accession>
<dbReference type="Gene3D" id="1.20.1250.20">
    <property type="entry name" value="MFS general substrate transporter like domains"/>
    <property type="match status" value="1"/>
</dbReference>
<reference evidence="6 7" key="1">
    <citation type="journal article" date="2019" name="bioRxiv">
        <title>Bacteria contribute to plant secondary compound degradation in a generalist herbivore system.</title>
        <authorList>
            <person name="Francoeur C.B."/>
            <person name="Khadempour L."/>
            <person name="Moreira-Soto R.D."/>
            <person name="Gotting K."/>
            <person name="Book A.J."/>
            <person name="Pinto-Tomas A.A."/>
            <person name="Keefover-Ring K."/>
            <person name="Currie C.R."/>
        </authorList>
    </citation>
    <scope>NUCLEOTIDE SEQUENCE [LARGE SCALE GENOMIC DNA]</scope>
    <source>
        <strain evidence="6">Al-1710</strain>
    </source>
</reference>
<feature type="domain" description="Major facilitator superfamily (MFS) profile" evidence="5">
    <location>
        <begin position="6"/>
        <end position="386"/>
    </location>
</feature>
<dbReference type="SUPFAM" id="SSF103473">
    <property type="entry name" value="MFS general substrate transporter"/>
    <property type="match status" value="1"/>
</dbReference>
<evidence type="ECO:0000256" key="1">
    <source>
        <dbReference type="ARBA" id="ARBA00022692"/>
    </source>
</evidence>
<dbReference type="RefSeq" id="WP_166935658.1">
    <property type="nucleotide sequence ID" value="NZ_VWXC01000019.1"/>
</dbReference>
<evidence type="ECO:0000256" key="3">
    <source>
        <dbReference type="ARBA" id="ARBA00023136"/>
    </source>
</evidence>
<keyword evidence="1 4" id="KW-0812">Transmembrane</keyword>
<dbReference type="PANTHER" id="PTHR42910">
    <property type="entry name" value="TRANSPORTER SCO4007-RELATED"/>
    <property type="match status" value="1"/>
</dbReference>
<feature type="transmembrane region" description="Helical" evidence="4">
    <location>
        <begin position="47"/>
        <end position="66"/>
    </location>
</feature>
<feature type="transmembrane region" description="Helical" evidence="4">
    <location>
        <begin position="335"/>
        <end position="353"/>
    </location>
</feature>
<feature type="transmembrane region" description="Helical" evidence="4">
    <location>
        <begin position="215"/>
        <end position="235"/>
    </location>
</feature>
<dbReference type="InterPro" id="IPR020846">
    <property type="entry name" value="MFS_dom"/>
</dbReference>
<evidence type="ECO:0000256" key="2">
    <source>
        <dbReference type="ARBA" id="ARBA00022989"/>
    </source>
</evidence>
<dbReference type="Pfam" id="PF07690">
    <property type="entry name" value="MFS_1"/>
    <property type="match status" value="1"/>
</dbReference>
<evidence type="ECO:0000313" key="6">
    <source>
        <dbReference type="EMBL" id="NIG21264.1"/>
    </source>
</evidence>
<dbReference type="InterPro" id="IPR036259">
    <property type="entry name" value="MFS_trans_sf"/>
</dbReference>
<keyword evidence="3 4" id="KW-0472">Membrane</keyword>
<proteinExistence type="predicted"/>
<feature type="transmembrane region" description="Helical" evidence="4">
    <location>
        <begin position="162"/>
        <end position="182"/>
    </location>
</feature>
<evidence type="ECO:0000313" key="7">
    <source>
        <dbReference type="Proteomes" id="UP001515780"/>
    </source>
</evidence>